<reference evidence="1" key="1">
    <citation type="submission" date="2021-06" db="EMBL/GenBank/DDBJ databases">
        <authorList>
            <person name="Kallberg Y."/>
            <person name="Tangrot J."/>
            <person name="Rosling A."/>
        </authorList>
    </citation>
    <scope>NUCLEOTIDE SEQUENCE</scope>
    <source>
        <strain evidence="1">CL551</strain>
    </source>
</reference>
<proteinExistence type="predicted"/>
<dbReference type="EMBL" id="CAJVPV010013120">
    <property type="protein sequence ID" value="CAG8675045.1"/>
    <property type="molecule type" value="Genomic_DNA"/>
</dbReference>
<accession>A0A9N9EED8</accession>
<dbReference type="OrthoDB" id="337581at2759"/>
<organism evidence="1 2">
    <name type="scientific">Acaulospora morrowiae</name>
    <dbReference type="NCBI Taxonomy" id="94023"/>
    <lineage>
        <taxon>Eukaryota</taxon>
        <taxon>Fungi</taxon>
        <taxon>Fungi incertae sedis</taxon>
        <taxon>Mucoromycota</taxon>
        <taxon>Glomeromycotina</taxon>
        <taxon>Glomeromycetes</taxon>
        <taxon>Diversisporales</taxon>
        <taxon>Acaulosporaceae</taxon>
        <taxon>Acaulospora</taxon>
    </lineage>
</organism>
<comment type="caution">
    <text evidence="1">The sequence shown here is derived from an EMBL/GenBank/DDBJ whole genome shotgun (WGS) entry which is preliminary data.</text>
</comment>
<dbReference type="Proteomes" id="UP000789342">
    <property type="component" value="Unassembled WGS sequence"/>
</dbReference>
<gene>
    <name evidence="1" type="ORF">AMORRO_LOCUS10989</name>
</gene>
<evidence type="ECO:0000313" key="2">
    <source>
        <dbReference type="Proteomes" id="UP000789342"/>
    </source>
</evidence>
<sequence>MESESSTSAPTPLFEASLVEPKLFGSLARIVKIPSVQEVILTITEEGIRLQSGRAQLSQVCAFINKRSFLTYDLNIQNEQAELKIAVPRMQLEKVLNLYSEDVNQIDSSFFRDEECIPYGIITWTFLCQTANEMSVKVERENDFHSTYPLEVILANPLEVFAPDEQSLAMEMKMQGSKFKTLFKNVLKCKKTFQFQSSTRDILAIVSRAHQPEYYGFKCEISRSNVIYSSPEFPEFNFWYYGKYLTLDFYNSIRDEGNVKVKVYNDGMLHIQNMKVKDMTYGFKLELVIYPAISDIDSEMLHVSIDNLAFKQRNLNEMVIA</sequence>
<protein>
    <submittedName>
        <fullName evidence="1">559_t:CDS:1</fullName>
    </submittedName>
</protein>
<evidence type="ECO:0000313" key="1">
    <source>
        <dbReference type="EMBL" id="CAG8675045.1"/>
    </source>
</evidence>
<dbReference type="Gene3D" id="3.70.10.10">
    <property type="match status" value="1"/>
</dbReference>
<dbReference type="AlphaFoldDB" id="A0A9N9EED8"/>
<name>A0A9N9EED8_9GLOM</name>
<keyword evidence="2" id="KW-1185">Reference proteome</keyword>
<feature type="non-terminal residue" evidence="1">
    <location>
        <position position="1"/>
    </location>
</feature>